<dbReference type="Pfam" id="PF06580">
    <property type="entry name" value="His_kinase"/>
    <property type="match status" value="1"/>
</dbReference>
<proteinExistence type="predicted"/>
<sequence>MHGSFHRLVRIYIAILAAITVLVTVGAAFLQLRAVNTTLQQKQSLVLNRVSDTVNRYQEMASDMAGQITATSGNVTNLETFFREPLADYANFAIDQSRQTGQYYFVPTEANTALLRNPSISALRIQLQNGEKVYAATQANKGGQVHRGKYTISGFTLTEALNNPQTLANVGMLALTFSQTPLKRDLDQINTNGHIQAVVVSGTDRLLFHFSDGQVGRTEARVVTKQAAAGQLASLLKSGQYQLHQQSLDSGLTVYTLMDQAAHRQQEVRLVLPILAVGGILLLLLILALLFTFRNYQAQLADMVTRMHKIGGGRLTMQLNDHGPNEDLNILADGVNDMLAEINQYVYEIYQLKISQQEANMKALQSQINPHFMYNTLEYIRMAAVAAGQRELAQVVFSFGSLLRNNTDQQATTTVGQEVTFVEKYIFLYQIRYPDQLAYQIQIDDAVRDVVIPKFTIQPLVENYFVHGVNFAEMNNAIEIRAHRVGRNVAIAIINNGKDLSDEELARVNQKVVQPIVTQPESIGLQNVYARLVQFFGESVSLTVQHNAYHGITTMVTFELPERQGDADDSSRASGR</sequence>
<keyword evidence="15" id="KW-1185">Reference proteome</keyword>
<keyword evidence="3" id="KW-0597">Phosphoprotein</keyword>
<dbReference type="Gene3D" id="3.30.565.10">
    <property type="entry name" value="Histidine kinase-like ATPase, C-terminal domain"/>
    <property type="match status" value="1"/>
</dbReference>
<evidence type="ECO:0000256" key="7">
    <source>
        <dbReference type="ARBA" id="ARBA00022777"/>
    </source>
</evidence>
<name>U4TSC4_9LACO</name>
<dbReference type="SUPFAM" id="SSF55874">
    <property type="entry name" value="ATPase domain of HSP90 chaperone/DNA topoisomerase II/histidine kinase"/>
    <property type="match status" value="1"/>
</dbReference>
<dbReference type="RefSeq" id="WP_022529913.1">
    <property type="nucleotide sequence ID" value="NZ_KI271592.1"/>
</dbReference>
<dbReference type="EMBL" id="KI271592">
    <property type="protein sequence ID" value="ERL64803.1"/>
    <property type="molecule type" value="Genomic_DNA"/>
</dbReference>
<dbReference type="InterPro" id="IPR010559">
    <property type="entry name" value="Sig_transdc_His_kin_internal"/>
</dbReference>
<evidence type="ECO:0000256" key="11">
    <source>
        <dbReference type="ARBA" id="ARBA00023136"/>
    </source>
</evidence>
<keyword evidence="8" id="KW-0067">ATP-binding</keyword>
<dbReference type="PANTHER" id="PTHR34220">
    <property type="entry name" value="SENSOR HISTIDINE KINASE YPDA"/>
    <property type="match status" value="1"/>
</dbReference>
<dbReference type="eggNOG" id="COG2972">
    <property type="taxonomic scope" value="Bacteria"/>
</dbReference>
<evidence type="ECO:0000313" key="15">
    <source>
        <dbReference type="Proteomes" id="UP000030647"/>
    </source>
</evidence>
<reference evidence="15" key="1">
    <citation type="journal article" date="2013" name="Genome Announc.">
        <title>Whole-Genome Sequencing of Lactobacillus shenzhenensis Strain LY-73T.</title>
        <authorList>
            <person name="Lin Z."/>
            <person name="Liu Z."/>
            <person name="Yang R."/>
            <person name="Zou Y."/>
            <person name="Wan D."/>
            <person name="Chen J."/>
            <person name="Guo M."/>
            <person name="Zhao J."/>
            <person name="Fang C."/>
            <person name="Yang R."/>
            <person name="Liu F."/>
        </authorList>
    </citation>
    <scope>NUCLEOTIDE SEQUENCE [LARGE SCALE GENOMIC DNA]</scope>
    <source>
        <strain evidence="15">LY-73</strain>
    </source>
</reference>
<dbReference type="OrthoDB" id="9776552at2"/>
<dbReference type="GO" id="GO:0005886">
    <property type="term" value="C:plasma membrane"/>
    <property type="evidence" value="ECO:0007669"/>
    <property type="project" value="UniProtKB-SubCell"/>
</dbReference>
<dbReference type="GO" id="GO:0000155">
    <property type="term" value="F:phosphorelay sensor kinase activity"/>
    <property type="evidence" value="ECO:0007669"/>
    <property type="project" value="InterPro"/>
</dbReference>
<evidence type="ECO:0000256" key="4">
    <source>
        <dbReference type="ARBA" id="ARBA00022679"/>
    </source>
</evidence>
<keyword evidence="9 12" id="KW-1133">Transmembrane helix</keyword>
<feature type="domain" description="HAMP" evidence="13">
    <location>
        <begin position="294"/>
        <end position="347"/>
    </location>
</feature>
<evidence type="ECO:0000256" key="3">
    <source>
        <dbReference type="ARBA" id="ARBA00022553"/>
    </source>
</evidence>
<evidence type="ECO:0000256" key="12">
    <source>
        <dbReference type="SAM" id="Phobius"/>
    </source>
</evidence>
<evidence type="ECO:0000256" key="8">
    <source>
        <dbReference type="ARBA" id="ARBA00022840"/>
    </source>
</evidence>
<evidence type="ECO:0000313" key="14">
    <source>
        <dbReference type="EMBL" id="ERL64803.1"/>
    </source>
</evidence>
<gene>
    <name evidence="14" type="primary">yesM</name>
    <name evidence="14" type="ORF">L248_0580</name>
</gene>
<keyword evidence="5 12" id="KW-0812">Transmembrane</keyword>
<dbReference type="GO" id="GO:0005524">
    <property type="term" value="F:ATP binding"/>
    <property type="evidence" value="ECO:0007669"/>
    <property type="project" value="UniProtKB-KW"/>
</dbReference>
<keyword evidence="4" id="KW-0808">Transferase</keyword>
<feature type="transmembrane region" description="Helical" evidence="12">
    <location>
        <begin position="270"/>
        <end position="293"/>
    </location>
</feature>
<dbReference type="HOGENOM" id="CLU_020473_6_3_9"/>
<keyword evidence="7 14" id="KW-0418">Kinase</keyword>
<accession>U4TSC4</accession>
<dbReference type="AlphaFoldDB" id="U4TSC4"/>
<dbReference type="InterPro" id="IPR050640">
    <property type="entry name" value="Bact_2-comp_sensor_kinase"/>
</dbReference>
<evidence type="ECO:0000256" key="6">
    <source>
        <dbReference type="ARBA" id="ARBA00022741"/>
    </source>
</evidence>
<feature type="transmembrane region" description="Helical" evidence="12">
    <location>
        <begin position="12"/>
        <end position="32"/>
    </location>
</feature>
<evidence type="ECO:0000256" key="2">
    <source>
        <dbReference type="ARBA" id="ARBA00022475"/>
    </source>
</evidence>
<evidence type="ECO:0000256" key="9">
    <source>
        <dbReference type="ARBA" id="ARBA00022989"/>
    </source>
</evidence>
<evidence type="ECO:0000256" key="10">
    <source>
        <dbReference type="ARBA" id="ARBA00023012"/>
    </source>
</evidence>
<protein>
    <submittedName>
        <fullName evidence="14">Two-component system, sensor histidine kinase YesM</fullName>
    </submittedName>
</protein>
<dbReference type="STRING" id="1231336.L248_0580"/>
<keyword evidence="10" id="KW-0902">Two-component regulatory system</keyword>
<organism evidence="14 15">
    <name type="scientific">Schleiferilactobacillus shenzhenensis LY-73</name>
    <dbReference type="NCBI Taxonomy" id="1231336"/>
    <lineage>
        <taxon>Bacteria</taxon>
        <taxon>Bacillati</taxon>
        <taxon>Bacillota</taxon>
        <taxon>Bacilli</taxon>
        <taxon>Lactobacillales</taxon>
        <taxon>Lactobacillaceae</taxon>
        <taxon>Schleiferilactobacillus</taxon>
    </lineage>
</organism>
<dbReference type="PROSITE" id="PS50885">
    <property type="entry name" value="HAMP"/>
    <property type="match status" value="1"/>
</dbReference>
<comment type="subcellular location">
    <subcellularLocation>
        <location evidence="1">Cell membrane</location>
        <topology evidence="1">Multi-pass membrane protein</topology>
    </subcellularLocation>
</comment>
<keyword evidence="11 12" id="KW-0472">Membrane</keyword>
<dbReference type="InterPro" id="IPR036890">
    <property type="entry name" value="HATPase_C_sf"/>
</dbReference>
<evidence type="ECO:0000256" key="5">
    <source>
        <dbReference type="ARBA" id="ARBA00022692"/>
    </source>
</evidence>
<dbReference type="Gene3D" id="6.10.340.10">
    <property type="match status" value="1"/>
</dbReference>
<dbReference type="Proteomes" id="UP000030647">
    <property type="component" value="Unassembled WGS sequence"/>
</dbReference>
<keyword evidence="6" id="KW-0547">Nucleotide-binding</keyword>
<keyword evidence="2" id="KW-1003">Cell membrane</keyword>
<dbReference type="InterPro" id="IPR003660">
    <property type="entry name" value="HAMP_dom"/>
</dbReference>
<evidence type="ECO:0000259" key="13">
    <source>
        <dbReference type="PROSITE" id="PS50885"/>
    </source>
</evidence>
<evidence type="ECO:0000256" key="1">
    <source>
        <dbReference type="ARBA" id="ARBA00004651"/>
    </source>
</evidence>
<dbReference type="PANTHER" id="PTHR34220:SF11">
    <property type="entry name" value="SENSOR PROTEIN KINASE HPTS"/>
    <property type="match status" value="1"/>
</dbReference>